<feature type="compositionally biased region" description="Polar residues" evidence="1">
    <location>
        <begin position="56"/>
        <end position="71"/>
    </location>
</feature>
<reference evidence="3" key="1">
    <citation type="journal article" date="2020" name="Stud. Mycol.">
        <title>101 Dothideomycetes genomes: a test case for predicting lifestyles and emergence of pathogens.</title>
        <authorList>
            <person name="Haridas S."/>
            <person name="Albert R."/>
            <person name="Binder M."/>
            <person name="Bloem J."/>
            <person name="Labutti K."/>
            <person name="Salamov A."/>
            <person name="Andreopoulos B."/>
            <person name="Baker S."/>
            <person name="Barry K."/>
            <person name="Bills G."/>
            <person name="Bluhm B."/>
            <person name="Cannon C."/>
            <person name="Castanera R."/>
            <person name="Culley D."/>
            <person name="Daum C."/>
            <person name="Ezra D."/>
            <person name="Gonzalez J."/>
            <person name="Henrissat B."/>
            <person name="Kuo A."/>
            <person name="Liang C."/>
            <person name="Lipzen A."/>
            <person name="Lutzoni F."/>
            <person name="Magnuson J."/>
            <person name="Mondo S."/>
            <person name="Nolan M."/>
            <person name="Ohm R."/>
            <person name="Pangilinan J."/>
            <person name="Park H.-J."/>
            <person name="Ramirez L."/>
            <person name="Alfaro M."/>
            <person name="Sun H."/>
            <person name="Tritt A."/>
            <person name="Yoshinaga Y."/>
            <person name="Zwiers L.-H."/>
            <person name="Turgeon B."/>
            <person name="Goodwin S."/>
            <person name="Spatafora J."/>
            <person name="Crous P."/>
            <person name="Grigoriev I."/>
        </authorList>
    </citation>
    <scope>NUCLEOTIDE SEQUENCE</scope>
    <source>
        <strain evidence="3">CBS 109.77</strain>
    </source>
</reference>
<feature type="region of interest" description="Disordered" evidence="1">
    <location>
        <begin position="266"/>
        <end position="288"/>
    </location>
</feature>
<dbReference type="InterPro" id="IPR036420">
    <property type="entry name" value="BRCT_dom_sf"/>
</dbReference>
<protein>
    <recommendedName>
        <fullName evidence="2">BRCT domain-containing protein</fullName>
    </recommendedName>
</protein>
<dbReference type="PROSITE" id="PS50172">
    <property type="entry name" value="BRCT"/>
    <property type="match status" value="1"/>
</dbReference>
<evidence type="ECO:0000256" key="1">
    <source>
        <dbReference type="SAM" id="MobiDB-lite"/>
    </source>
</evidence>
<proteinExistence type="predicted"/>
<feature type="region of interest" description="Disordered" evidence="1">
    <location>
        <begin position="141"/>
        <end position="214"/>
    </location>
</feature>
<dbReference type="EMBL" id="MU001745">
    <property type="protein sequence ID" value="KAF2800623.1"/>
    <property type="molecule type" value="Genomic_DNA"/>
</dbReference>
<accession>A0A6A6XWK0</accession>
<organism evidence="3 4">
    <name type="scientific">Melanomma pulvis-pyrius CBS 109.77</name>
    <dbReference type="NCBI Taxonomy" id="1314802"/>
    <lineage>
        <taxon>Eukaryota</taxon>
        <taxon>Fungi</taxon>
        <taxon>Dikarya</taxon>
        <taxon>Ascomycota</taxon>
        <taxon>Pezizomycotina</taxon>
        <taxon>Dothideomycetes</taxon>
        <taxon>Pleosporomycetidae</taxon>
        <taxon>Pleosporales</taxon>
        <taxon>Melanommataceae</taxon>
        <taxon>Melanomma</taxon>
    </lineage>
</organism>
<name>A0A6A6XWK0_9PLEO</name>
<dbReference type="SUPFAM" id="SSF52113">
    <property type="entry name" value="BRCT domain"/>
    <property type="match status" value="1"/>
</dbReference>
<evidence type="ECO:0000313" key="4">
    <source>
        <dbReference type="Proteomes" id="UP000799757"/>
    </source>
</evidence>
<feature type="compositionally biased region" description="Basic and acidic residues" evidence="1">
    <location>
        <begin position="1"/>
        <end position="12"/>
    </location>
</feature>
<evidence type="ECO:0000259" key="2">
    <source>
        <dbReference type="PROSITE" id="PS50172"/>
    </source>
</evidence>
<dbReference type="InterPro" id="IPR001357">
    <property type="entry name" value="BRCT_dom"/>
</dbReference>
<dbReference type="AlphaFoldDB" id="A0A6A6XWK0"/>
<feature type="region of interest" description="Disordered" evidence="1">
    <location>
        <begin position="1"/>
        <end position="120"/>
    </location>
</feature>
<keyword evidence="4" id="KW-1185">Reference proteome</keyword>
<dbReference type="Gene3D" id="3.40.50.10190">
    <property type="entry name" value="BRCT domain"/>
    <property type="match status" value="1"/>
</dbReference>
<feature type="domain" description="BRCT" evidence="2">
    <location>
        <begin position="294"/>
        <end position="399"/>
    </location>
</feature>
<evidence type="ECO:0000313" key="3">
    <source>
        <dbReference type="EMBL" id="KAF2800623.1"/>
    </source>
</evidence>
<sequence length="433" mass="45806">MSLVPHSEHQDNLEPPPSFQRASPRVCGGEAARRRRTAGSKYGRVSSGDVREPESAITSTQVSRATATAPTGFSAEMRACKKDSRHVPSSIDMTSSIGKPGPNPATSQPGHASSAATTTATKMGSSAALASAVRSSFFDPWNSSSTGHQRAENRVGGSTSWRESRNAKLGEQFRGGLSGGARRVADTVGEGSETFGKDGRKANGGWEKGAKGLRTGGQRSLADIWGASKGVKGEGEAKMPFARREEPHSPHSEDVLMWESMDREPSATQTLTPITDTDLFPSTFSKPPTLQAQPKKQIFVGLCFYINGSTAPLVSDLRLKQLLAERGGKTSIGLGRRSVTHVILGTANGHGGAGGGLAATKIQKEIARVGGKGVHFVGVEWILTSIRLDARQPESRFASLKLAAKGQNSVYDMLRPFTSITKDHDEGGRASNG</sequence>
<gene>
    <name evidence="3" type="ORF">K505DRAFT_331596</name>
</gene>
<dbReference type="OrthoDB" id="427711at2759"/>
<dbReference type="Proteomes" id="UP000799757">
    <property type="component" value="Unassembled WGS sequence"/>
</dbReference>